<dbReference type="InterPro" id="IPR017853">
    <property type="entry name" value="GH"/>
</dbReference>
<comment type="similarity">
    <text evidence="2">Belongs to the glycosyl hydrolase 20 family.</text>
</comment>
<dbReference type="InterPro" id="IPR025705">
    <property type="entry name" value="Beta_hexosaminidase_sua/sub"/>
</dbReference>
<dbReference type="InterPro" id="IPR015882">
    <property type="entry name" value="HEX_bac_N"/>
</dbReference>
<dbReference type="EMBL" id="JBHSFN010000015">
    <property type="protein sequence ID" value="MFC4589174.1"/>
    <property type="molecule type" value="Genomic_DNA"/>
</dbReference>
<sequence length="513" mass="55794">MAVLVAVSCLAPVRAQADQRPAAPRLVPAPVSLEATGEAYALRPGTRIVVRSAAGAGAASYLANLLRRSTGYALPVVRSETEDGIVLDATGLTGLGEEGYRLDVGATGVLLAADTAQGLFRGVQTLRQLLPAKAESLKVRPGPWPITGVHVSDTPRFAYRGVMLDVARHFFTVDQVKHYIDLAAAYKINMFHLHLSDDQGWRIAIRSRPLLTRIGGRTSVGGGPGGHYTQADYSEIVRYARSRFITLIPEIDTPGHTNAALASYASLNCDGRRRAPYTGTEVGFSSLCTGKDVTYRFLDAVIGELARLTPGPYINIGGDEAKSTKRADYRRFVARVQKIVHAHGKSMMGWEEIADARPSADSVAEHWNPVTGTQEGTELARTAARRGVKIVMAPADHAYLDMKYTAATKLGQDWAALVEARRAYEWDPAKLITGVGEDDVLGVEAPIWTESLRTVDDLEYMAYPRLPGIAEIGWSPAKGRSWAEYRVRLAAQGPRWAARSVNFHRSPQVPWPS</sequence>
<evidence type="ECO:0000256" key="3">
    <source>
        <dbReference type="ARBA" id="ARBA00012663"/>
    </source>
</evidence>
<comment type="caution">
    <text evidence="8">The sequence shown here is derived from an EMBL/GenBank/DDBJ whole genome shotgun (WGS) entry which is preliminary data.</text>
</comment>
<evidence type="ECO:0000313" key="9">
    <source>
        <dbReference type="Proteomes" id="UP001595891"/>
    </source>
</evidence>
<dbReference type="Pfam" id="PF00728">
    <property type="entry name" value="Glyco_hydro_20"/>
    <property type="match status" value="2"/>
</dbReference>
<dbReference type="PANTHER" id="PTHR22600">
    <property type="entry name" value="BETA-HEXOSAMINIDASE"/>
    <property type="match status" value="1"/>
</dbReference>
<dbReference type="Proteomes" id="UP001595891">
    <property type="component" value="Unassembled WGS sequence"/>
</dbReference>
<dbReference type="InterPro" id="IPR015883">
    <property type="entry name" value="Glyco_hydro_20_cat"/>
</dbReference>
<dbReference type="RefSeq" id="WP_262846311.1">
    <property type="nucleotide sequence ID" value="NZ_JANZYP010000045.1"/>
</dbReference>
<dbReference type="EC" id="3.2.1.52" evidence="3"/>
<keyword evidence="5" id="KW-0326">Glycosidase</keyword>
<feature type="domain" description="Glycoside hydrolase family 20 catalytic" evidence="6">
    <location>
        <begin position="330"/>
        <end position="476"/>
    </location>
</feature>
<dbReference type="Gene3D" id="3.30.379.10">
    <property type="entry name" value="Chitobiase/beta-hexosaminidase domain 2-like"/>
    <property type="match status" value="1"/>
</dbReference>
<evidence type="ECO:0000256" key="5">
    <source>
        <dbReference type="ARBA" id="ARBA00023295"/>
    </source>
</evidence>
<evidence type="ECO:0000259" key="6">
    <source>
        <dbReference type="Pfam" id="PF00728"/>
    </source>
</evidence>
<protein>
    <recommendedName>
        <fullName evidence="3">beta-N-acetylhexosaminidase</fullName>
        <ecNumber evidence="3">3.2.1.52</ecNumber>
    </recommendedName>
</protein>
<proteinExistence type="inferred from homology"/>
<reference evidence="9" key="1">
    <citation type="journal article" date="2019" name="Int. J. Syst. Evol. Microbiol.">
        <title>The Global Catalogue of Microorganisms (GCM) 10K type strain sequencing project: providing services to taxonomists for standard genome sequencing and annotation.</title>
        <authorList>
            <consortium name="The Broad Institute Genomics Platform"/>
            <consortium name="The Broad Institute Genome Sequencing Center for Infectious Disease"/>
            <person name="Wu L."/>
            <person name="Ma J."/>
        </authorList>
    </citation>
    <scope>NUCLEOTIDE SEQUENCE [LARGE SCALE GENOMIC DNA]</scope>
    <source>
        <strain evidence="9">CCUG 49560</strain>
    </source>
</reference>
<evidence type="ECO:0000256" key="2">
    <source>
        <dbReference type="ARBA" id="ARBA00006285"/>
    </source>
</evidence>
<dbReference type="CDD" id="cd06568">
    <property type="entry name" value="GH20_SpHex_like"/>
    <property type="match status" value="1"/>
</dbReference>
<dbReference type="Pfam" id="PF02838">
    <property type="entry name" value="Glyco_hydro_20b"/>
    <property type="match status" value="1"/>
</dbReference>
<feature type="domain" description="Beta-hexosaminidase bacterial type N-terminal" evidence="7">
    <location>
        <begin position="24"/>
        <end position="136"/>
    </location>
</feature>
<name>A0ABV9EK31_9ACTN</name>
<dbReference type="Gene3D" id="3.20.20.80">
    <property type="entry name" value="Glycosidases"/>
    <property type="match status" value="1"/>
</dbReference>
<comment type="catalytic activity">
    <reaction evidence="1">
        <text>Hydrolysis of terminal non-reducing N-acetyl-D-hexosamine residues in N-acetyl-beta-D-hexosaminides.</text>
        <dbReference type="EC" id="3.2.1.52"/>
    </reaction>
</comment>
<evidence type="ECO:0000256" key="1">
    <source>
        <dbReference type="ARBA" id="ARBA00001231"/>
    </source>
</evidence>
<evidence type="ECO:0000259" key="7">
    <source>
        <dbReference type="Pfam" id="PF02838"/>
    </source>
</evidence>
<evidence type="ECO:0000256" key="4">
    <source>
        <dbReference type="ARBA" id="ARBA00022801"/>
    </source>
</evidence>
<keyword evidence="9" id="KW-1185">Reference proteome</keyword>
<organism evidence="8 9">
    <name type="scientific">Sphaerisporangium corydalis</name>
    <dbReference type="NCBI Taxonomy" id="1441875"/>
    <lineage>
        <taxon>Bacteria</taxon>
        <taxon>Bacillati</taxon>
        <taxon>Actinomycetota</taxon>
        <taxon>Actinomycetes</taxon>
        <taxon>Streptosporangiales</taxon>
        <taxon>Streptosporangiaceae</taxon>
        <taxon>Sphaerisporangium</taxon>
    </lineage>
</organism>
<accession>A0ABV9EK31</accession>
<gene>
    <name evidence="8" type="ORF">ACFO8L_23995</name>
</gene>
<dbReference type="PANTHER" id="PTHR22600:SF57">
    <property type="entry name" value="BETA-N-ACETYLHEXOSAMINIDASE"/>
    <property type="match status" value="1"/>
</dbReference>
<evidence type="ECO:0000313" key="8">
    <source>
        <dbReference type="EMBL" id="MFC4589174.1"/>
    </source>
</evidence>
<feature type="domain" description="Glycoside hydrolase family 20 catalytic" evidence="6">
    <location>
        <begin position="157"/>
        <end position="324"/>
    </location>
</feature>
<keyword evidence="4" id="KW-0378">Hydrolase</keyword>
<dbReference type="SUPFAM" id="SSF55545">
    <property type="entry name" value="beta-N-acetylhexosaminidase-like domain"/>
    <property type="match status" value="1"/>
</dbReference>
<dbReference type="SUPFAM" id="SSF51445">
    <property type="entry name" value="(Trans)glycosidases"/>
    <property type="match status" value="1"/>
</dbReference>
<dbReference type="PRINTS" id="PR00738">
    <property type="entry name" value="GLHYDRLASE20"/>
</dbReference>
<dbReference type="InterPro" id="IPR029018">
    <property type="entry name" value="Hex-like_dom2"/>
</dbReference>